<feature type="binding site" evidence="21">
    <location>
        <position position="743"/>
    </location>
    <ligand>
        <name>ATP</name>
        <dbReference type="ChEBI" id="CHEBI:30616"/>
    </ligand>
</feature>
<dbReference type="GO" id="GO:0140351">
    <property type="term" value="F:glycosylceramide flippase activity"/>
    <property type="evidence" value="ECO:0007669"/>
    <property type="project" value="UniProtKB-ARBA"/>
</dbReference>
<evidence type="ECO:0000259" key="27">
    <source>
        <dbReference type="Pfam" id="PF16212"/>
    </source>
</evidence>
<feature type="compositionally biased region" description="Polar residues" evidence="25">
    <location>
        <begin position="1365"/>
        <end position="1380"/>
    </location>
</feature>
<dbReference type="FunFam" id="3.40.50.1000:FF:000108">
    <property type="entry name" value="Phospholipid-transporting ATPase"/>
    <property type="match status" value="1"/>
</dbReference>
<feature type="binding site" evidence="21">
    <location>
        <position position="1065"/>
    </location>
    <ligand>
        <name>ATP</name>
        <dbReference type="ChEBI" id="CHEBI:30616"/>
    </ligand>
</feature>
<feature type="compositionally biased region" description="Basic and acidic residues" evidence="25">
    <location>
        <begin position="1446"/>
        <end position="1461"/>
    </location>
</feature>
<feature type="transmembrane region" description="Helical" evidence="23">
    <location>
        <begin position="132"/>
        <end position="149"/>
    </location>
</feature>
<evidence type="ECO:0000256" key="20">
    <source>
        <dbReference type="PIRSR" id="PIRSR606539-1"/>
    </source>
</evidence>
<keyword evidence="12 23" id="KW-1133">Transmembrane helix</keyword>
<evidence type="ECO:0000256" key="11">
    <source>
        <dbReference type="ARBA" id="ARBA00022967"/>
    </source>
</evidence>
<dbReference type="GO" id="GO:0007163">
    <property type="term" value="P:establishment or maintenance of cell polarity"/>
    <property type="evidence" value="ECO:0007669"/>
    <property type="project" value="UniProtKB-ARBA"/>
</dbReference>
<feature type="binding site" evidence="21">
    <location>
        <position position="924"/>
    </location>
    <ligand>
        <name>ATP</name>
        <dbReference type="ChEBI" id="CHEBI:30616"/>
    </ligand>
</feature>
<dbReference type="Gene3D" id="3.40.1110.10">
    <property type="entry name" value="Calcium-transporting ATPase, cytoplasmic domain N"/>
    <property type="match status" value="1"/>
</dbReference>
<gene>
    <name evidence="28" type="primary">DNF1</name>
    <name evidence="28" type="ORF">C8035_v009536</name>
</gene>
<feature type="transmembrane region" description="Helical" evidence="23">
    <location>
        <begin position="1151"/>
        <end position="1172"/>
    </location>
</feature>
<feature type="transmembrane region" description="Helical" evidence="23">
    <location>
        <begin position="538"/>
        <end position="563"/>
    </location>
</feature>
<sequence length="1517" mass="171614">MAPTNNEGGHPPPDPENPTLRTRWATRKMTIKSSNNKRLSLMNRAHKKKNSEKSRSSGGGDSLQSENNVAAASEPEEGHGGRKLFFNIPLPPEYKDEEGHPTHHFTRNKIRTAKYTPLSFVPKNLWFQFQNIANVFFLFLVILVFFPIFGGENPGLSAVPLIFIVTVTAIKDAIEDYRRTALDIELNNAPVHRLRGWDNVNVEEDNISLWRRIKKANSRFFGLIWRSIESMWSKKARDELARRKGTAASADAPRPSVETNVGPRDSFQHPRSGRDSFVSAREDIQMTPVPSPLPRQNLEVPQPDDHLRAKELLQRKGDVLNPDLPKGDARFQKDHWKDLRVGDFVRIYNDDELPADIIVLSTSDPDGACYVETKNLDGETNLKVRQALRCGKSLKHARDCERAQFWIESEPPQPNLYKYNGAIRWNQAFDDESEPELMTEPITIDNMLLRGCNLRNTEWALGVVVFTGHDTKIMINSGITPSKRPRIAREMNFNVICNFGILFLLCLMSAIVNGVAWAKTDSSLHFFDFGSIGGSAPMSGFITFFAAIIVFQNLIPIALYITLEIVRLLQAIFIYSDIEMYYEKLDQPCIPKSWNISDDVGQIEYIFSDKTGTLTQNVMEFKKATINGQPYGEAYTEAQAGMQKRLGVDVEKQAAEARAEIADGKLRAIEGLRNLHNNPYLHDSDLTFIAPDYVSDLAGDSGEEQQVANEHFMLCLALCHTVIAEKVPGTPPKMIFKAQSPDEAALVATARDMGFTVLGSSSEGINLNVMGVDRHYPILNTIEFNSSRKRMSAIVRMPDDRILLICKGADSIIYSRLKRGEQQDLRKITAEHLEMFAREGLRTLCIAQRELTEEQYHSWSKEYNAAASALENREEKMEEVADRLERDLTLLGGTAIEDRLQDGVPDTIALLGDAGIKLWVLTGDKVETAINIGFSCNLLNNDMELIHLKVDEDESGEVPDHEFLDKLEQELDKYLQHFGMKGDDEDLAKAKKNHEPPGPTHGLVIDGFTLKWVLHDALKQKFLLLCKQCKSVLCCRVSPAQKAAVVSMVKHGLNVMTLSIGDGANDVAMIQEADVGVGIAGEEGRQAVMSSDYAIAQFRFLQRLVLVHGRWSYRRLGETVANFFYKNVVWVFGIFWYQIYCDFDVTYIYEYTYILLFNLLFTSVPVVIMGVLDQDVSDKVSLAVPQLYRRGIERLEWTQTKFWLYMLDGVYQSVMVFYIPYLTVVGTSFVTKNGLNIEDRTRLGAYIAHPAVITINAYTIMNTYRWDWVMILIVVLSDVMIFIVTGIYTAMESSVFFYQAAPQIYAQASFWAVFFIVPVICLFPRFAIKAIQKVYFPYDVDIIREQERQGKFSRLTQGDEGTVIGEQTASKTPSNSSVSSRKGKHIHYASVDEDRRPIYPPSVATHTTHNPRSQNGSDGTNYTGHRQSMDMVHTQSLDMTPPMRPSFDRPPRPSFERARPSYDRMRASMDRTRASFEASSDFTSAARLSRIESSQSYSDRFHPRRLRGLSLSKSANN</sequence>
<dbReference type="InterPro" id="IPR018303">
    <property type="entry name" value="ATPase_P-typ_P_site"/>
</dbReference>
<feature type="transmembrane region" description="Helical" evidence="23">
    <location>
        <begin position="1120"/>
        <end position="1139"/>
    </location>
</feature>
<dbReference type="InterPro" id="IPR023214">
    <property type="entry name" value="HAD_sf"/>
</dbReference>
<dbReference type="Pfam" id="PF16209">
    <property type="entry name" value="PhoLip_ATPase_N"/>
    <property type="match status" value="1"/>
</dbReference>
<evidence type="ECO:0000256" key="5">
    <source>
        <dbReference type="ARBA" id="ARBA00022475"/>
    </source>
</evidence>
<feature type="domain" description="P-type ATPase C-terminal" evidence="27">
    <location>
        <begin position="1088"/>
        <end position="1337"/>
    </location>
</feature>
<comment type="catalytic activity">
    <reaction evidence="15 23">
        <text>ATP + H2O + phospholipidSide 1 = ADP + phosphate + phospholipidSide 2.</text>
        <dbReference type="EC" id="7.6.2.1"/>
    </reaction>
</comment>
<keyword evidence="5" id="KW-1003">Cell membrane</keyword>
<evidence type="ECO:0000256" key="25">
    <source>
        <dbReference type="SAM" id="MobiDB-lite"/>
    </source>
</evidence>
<dbReference type="InterPro" id="IPR023299">
    <property type="entry name" value="ATPase_P-typ_cyto_dom_N"/>
</dbReference>
<comment type="caution">
    <text evidence="28">The sequence shown here is derived from an EMBL/GenBank/DDBJ whole genome shotgun (WGS) entry which is preliminary data.</text>
</comment>
<evidence type="ECO:0000256" key="4">
    <source>
        <dbReference type="ARBA" id="ARBA00022448"/>
    </source>
</evidence>
<dbReference type="SFLD" id="SFLDG00002">
    <property type="entry name" value="C1.7:_P-type_atpase_like"/>
    <property type="match status" value="1"/>
</dbReference>
<dbReference type="GO" id="GO:0000287">
    <property type="term" value="F:magnesium ion binding"/>
    <property type="evidence" value="ECO:0007669"/>
    <property type="project" value="UniProtKB-UniRule"/>
</dbReference>
<evidence type="ECO:0000256" key="6">
    <source>
        <dbReference type="ARBA" id="ARBA00022692"/>
    </source>
</evidence>
<keyword evidence="29" id="KW-1185">Reference proteome</keyword>
<dbReference type="InterPro" id="IPR006539">
    <property type="entry name" value="P-type_ATPase_IV"/>
</dbReference>
<feature type="compositionally biased region" description="Basic and acidic residues" evidence="25">
    <location>
        <begin position="266"/>
        <end position="275"/>
    </location>
</feature>
<feature type="binding site" evidence="22">
    <location>
        <position position="611"/>
    </location>
    <ligand>
        <name>Mg(2+)</name>
        <dbReference type="ChEBI" id="CHEBI:18420"/>
    </ligand>
</feature>
<evidence type="ECO:0000256" key="21">
    <source>
        <dbReference type="PIRSR" id="PIRSR606539-2"/>
    </source>
</evidence>
<proteinExistence type="inferred from homology"/>
<keyword evidence="9 21" id="KW-0067">ATP-binding</keyword>
<accession>A0A4R8Q9V3</accession>
<evidence type="ECO:0000256" key="23">
    <source>
        <dbReference type="RuleBase" id="RU362033"/>
    </source>
</evidence>
<evidence type="ECO:0000256" key="16">
    <source>
        <dbReference type="ARBA" id="ARBA00049128"/>
    </source>
</evidence>
<dbReference type="InterPro" id="IPR044492">
    <property type="entry name" value="P_typ_ATPase_HD_dom"/>
</dbReference>
<evidence type="ECO:0000256" key="2">
    <source>
        <dbReference type="ARBA" id="ARBA00004651"/>
    </source>
</evidence>
<feature type="binding site" evidence="21">
    <location>
        <position position="807"/>
    </location>
    <ligand>
        <name>ATP</name>
        <dbReference type="ChEBI" id="CHEBI:30616"/>
    </ligand>
</feature>
<dbReference type="NCBIfam" id="TIGR01494">
    <property type="entry name" value="ATPase_P-type"/>
    <property type="match status" value="1"/>
</dbReference>
<feature type="region of interest" description="Disordered" evidence="25">
    <location>
        <begin position="1442"/>
        <end position="1461"/>
    </location>
</feature>
<dbReference type="FunFam" id="3.40.1110.10:FF:000048">
    <property type="entry name" value="Phospholipid-transporting ATPase"/>
    <property type="match status" value="1"/>
</dbReference>
<dbReference type="Proteomes" id="UP000295083">
    <property type="component" value="Unassembled WGS sequence"/>
</dbReference>
<feature type="compositionally biased region" description="Polar residues" evidence="25">
    <location>
        <begin position="1404"/>
        <end position="1426"/>
    </location>
</feature>
<dbReference type="GO" id="GO:0070867">
    <property type="term" value="C:mating projection tip membrane"/>
    <property type="evidence" value="ECO:0007669"/>
    <property type="project" value="UniProtKB-ARBA"/>
</dbReference>
<evidence type="ECO:0000256" key="8">
    <source>
        <dbReference type="ARBA" id="ARBA00022741"/>
    </source>
</evidence>
<dbReference type="SUPFAM" id="SSF81665">
    <property type="entry name" value="Calcium ATPase, transmembrane domain M"/>
    <property type="match status" value="1"/>
</dbReference>
<dbReference type="FunFam" id="3.40.50.1000:FF:000001">
    <property type="entry name" value="Phospholipid-transporting ATPase IC"/>
    <property type="match status" value="1"/>
</dbReference>
<feature type="binding site" evidence="21">
    <location>
        <position position="842"/>
    </location>
    <ligand>
        <name>ATP</name>
        <dbReference type="ChEBI" id="CHEBI:30616"/>
    </ligand>
</feature>
<keyword evidence="13" id="KW-0445">Lipid transport</keyword>
<feature type="binding site" evidence="21">
    <location>
        <position position="922"/>
    </location>
    <ligand>
        <name>ATP</name>
        <dbReference type="ChEBI" id="CHEBI:30616"/>
    </ligand>
</feature>
<evidence type="ECO:0000256" key="3">
    <source>
        <dbReference type="ARBA" id="ARBA00008109"/>
    </source>
</evidence>
<evidence type="ECO:0000256" key="18">
    <source>
        <dbReference type="ARBA" id="ARBA00051303"/>
    </source>
</evidence>
<name>A0A4R8Q9V3_9PEZI</name>
<comment type="catalytic activity">
    <reaction evidence="18">
        <text>a 1,2-diacyl-sn-glycero-3-phospho-L-serine(out) + ATP + H2O = a 1,2-diacyl-sn-glycero-3-phospho-L-serine(in) + ADP + phosphate + H(+)</text>
        <dbReference type="Rhea" id="RHEA:38567"/>
        <dbReference type="ChEBI" id="CHEBI:15377"/>
        <dbReference type="ChEBI" id="CHEBI:15378"/>
        <dbReference type="ChEBI" id="CHEBI:30616"/>
        <dbReference type="ChEBI" id="CHEBI:43474"/>
        <dbReference type="ChEBI" id="CHEBI:57262"/>
        <dbReference type="ChEBI" id="CHEBI:456216"/>
    </reaction>
    <physiologicalReaction direction="left-to-right" evidence="18">
        <dbReference type="Rhea" id="RHEA:38568"/>
    </physiologicalReaction>
</comment>
<evidence type="ECO:0000256" key="17">
    <source>
        <dbReference type="ARBA" id="ARBA00050913"/>
    </source>
</evidence>
<dbReference type="InterPro" id="IPR023298">
    <property type="entry name" value="ATPase_P-typ_TM_dom_sf"/>
</dbReference>
<keyword evidence="10 22" id="KW-0460">Magnesium</keyword>
<evidence type="ECO:0000256" key="12">
    <source>
        <dbReference type="ARBA" id="ARBA00022989"/>
    </source>
</evidence>
<dbReference type="Gene3D" id="3.40.50.1000">
    <property type="entry name" value="HAD superfamily/HAD-like"/>
    <property type="match status" value="1"/>
</dbReference>
<dbReference type="SFLD" id="SFLDS00003">
    <property type="entry name" value="Haloacid_Dehalogenase"/>
    <property type="match status" value="1"/>
</dbReference>
<dbReference type="Pfam" id="PF16212">
    <property type="entry name" value="PhoLip_ATPase_C"/>
    <property type="match status" value="1"/>
</dbReference>
<feature type="binding site" evidence="21">
    <location>
        <position position="1066"/>
    </location>
    <ligand>
        <name>ATP</name>
        <dbReference type="ChEBI" id="CHEBI:30616"/>
    </ligand>
</feature>
<keyword evidence="8 21" id="KW-0547">Nucleotide-binding</keyword>
<dbReference type="SUPFAM" id="SSF81653">
    <property type="entry name" value="Calcium ATPase, transduction domain A"/>
    <property type="match status" value="1"/>
</dbReference>
<evidence type="ECO:0000256" key="15">
    <source>
        <dbReference type="ARBA" id="ARBA00034036"/>
    </source>
</evidence>
<dbReference type="InterPro" id="IPR036412">
    <property type="entry name" value="HAD-like_sf"/>
</dbReference>
<feature type="binding site" evidence="21">
    <location>
        <position position="784"/>
    </location>
    <ligand>
        <name>ATP</name>
        <dbReference type="ChEBI" id="CHEBI:30616"/>
    </ligand>
</feature>
<dbReference type="GO" id="GO:0016887">
    <property type="term" value="F:ATP hydrolysis activity"/>
    <property type="evidence" value="ECO:0007669"/>
    <property type="project" value="InterPro"/>
</dbReference>
<dbReference type="PRINTS" id="PR00119">
    <property type="entry name" value="CATATPASE"/>
</dbReference>
<feature type="region of interest" description="Disordered" evidence="25">
    <location>
        <begin position="1"/>
        <end position="82"/>
    </location>
</feature>
<comment type="subcellular location">
    <subcellularLocation>
        <location evidence="2">Cell membrane</location>
        <topology evidence="2">Multi-pass membrane protein</topology>
    </subcellularLocation>
    <subcellularLocation>
        <location evidence="23">Membrane</location>
        <topology evidence="23">Multi-pass membrane protein</topology>
    </subcellularLocation>
</comment>
<dbReference type="Pfam" id="PF13246">
    <property type="entry name" value="Cation_ATPase"/>
    <property type="match status" value="1"/>
</dbReference>
<feature type="transmembrane region" description="Helical" evidence="23">
    <location>
        <begin position="493"/>
        <end position="518"/>
    </location>
</feature>
<dbReference type="EMBL" id="QAPG01000056">
    <property type="protein sequence ID" value="TDZ34140.1"/>
    <property type="molecule type" value="Genomic_DNA"/>
</dbReference>
<keyword evidence="24" id="KW-0175">Coiled coil</keyword>
<evidence type="ECO:0000256" key="10">
    <source>
        <dbReference type="ARBA" id="ARBA00022842"/>
    </source>
</evidence>
<dbReference type="GO" id="GO:0090554">
    <property type="term" value="F:phosphatidylcholine floppase activity"/>
    <property type="evidence" value="ECO:0007669"/>
    <property type="project" value="RHEA"/>
</dbReference>
<dbReference type="PANTHER" id="PTHR24092:SF180">
    <property type="entry name" value="PHOSPHOLIPID-TRANSPORTING ATPASE DNF1-RELATED"/>
    <property type="match status" value="1"/>
</dbReference>
<feature type="binding site" evidence="21">
    <location>
        <position position="611"/>
    </location>
    <ligand>
        <name>ATP</name>
        <dbReference type="ChEBI" id="CHEBI:30616"/>
    </ligand>
</feature>
<evidence type="ECO:0000256" key="22">
    <source>
        <dbReference type="PIRSR" id="PIRSR606539-3"/>
    </source>
</evidence>
<dbReference type="GO" id="GO:0005524">
    <property type="term" value="F:ATP binding"/>
    <property type="evidence" value="ECO:0007669"/>
    <property type="project" value="UniProtKB-UniRule"/>
</dbReference>
<dbReference type="PROSITE" id="PS00154">
    <property type="entry name" value="ATPASE_E1_E2"/>
    <property type="match status" value="1"/>
</dbReference>
<reference evidence="28 29" key="1">
    <citation type="submission" date="2018-11" db="EMBL/GenBank/DDBJ databases">
        <title>Genome sequence and assembly of Colletotrichum spinosum.</title>
        <authorList>
            <person name="Gan P."/>
            <person name="Shirasu K."/>
        </authorList>
    </citation>
    <scope>NUCLEOTIDE SEQUENCE [LARGE SCALE GENOMIC DNA]</scope>
    <source>
        <strain evidence="28 29">CBS 515.97</strain>
    </source>
</reference>
<evidence type="ECO:0000259" key="26">
    <source>
        <dbReference type="Pfam" id="PF16209"/>
    </source>
</evidence>
<evidence type="ECO:0000256" key="7">
    <source>
        <dbReference type="ARBA" id="ARBA00022723"/>
    </source>
</evidence>
<feature type="binding site" evidence="21">
    <location>
        <position position="609"/>
    </location>
    <ligand>
        <name>ATP</name>
        <dbReference type="ChEBI" id="CHEBI:30616"/>
    </ligand>
</feature>
<dbReference type="SFLD" id="SFLDF00027">
    <property type="entry name" value="p-type_atpase"/>
    <property type="match status" value="1"/>
</dbReference>
<comment type="similarity">
    <text evidence="3 23">Belongs to the cation transport ATPase (P-type) (TC 3.A.3) family. Type IV subfamily.</text>
</comment>
<dbReference type="GO" id="GO:0099040">
    <property type="term" value="P:ceramide translocation"/>
    <property type="evidence" value="ECO:0007669"/>
    <property type="project" value="UniProtKB-ARBA"/>
</dbReference>
<evidence type="ECO:0000313" key="28">
    <source>
        <dbReference type="EMBL" id="TDZ34140.1"/>
    </source>
</evidence>
<dbReference type="InterPro" id="IPR008250">
    <property type="entry name" value="ATPase_P-typ_transduc_dom_A_sf"/>
</dbReference>
<dbReference type="NCBIfam" id="TIGR01652">
    <property type="entry name" value="ATPase-Plipid"/>
    <property type="match status" value="1"/>
</dbReference>
<dbReference type="GO" id="GO:0006897">
    <property type="term" value="P:endocytosis"/>
    <property type="evidence" value="ECO:0007669"/>
    <property type="project" value="UniProtKB-ARBA"/>
</dbReference>
<keyword evidence="11 23" id="KW-1278">Translocase</keyword>
<feature type="domain" description="P-type ATPase N-terminal" evidence="26">
    <location>
        <begin position="96"/>
        <end position="149"/>
    </location>
</feature>
<feature type="binding site" evidence="22">
    <location>
        <position position="1066"/>
    </location>
    <ligand>
        <name>Mg(2+)</name>
        <dbReference type="ChEBI" id="CHEBI:18420"/>
    </ligand>
</feature>
<dbReference type="GO" id="GO:0140346">
    <property type="term" value="F:phosphatidylserine flippase activity"/>
    <property type="evidence" value="ECO:0007669"/>
    <property type="project" value="UniProtKB-ARBA"/>
</dbReference>
<keyword evidence="4" id="KW-0813">Transport</keyword>
<protein>
    <recommendedName>
        <fullName evidence="23">Phospholipid-transporting ATPase</fullName>
        <ecNumber evidence="23">7.6.2.1</ecNumber>
    </recommendedName>
</protein>
<comment type="catalytic activity">
    <reaction evidence="17">
        <text>a beta-D-glucosyl-(1&lt;-&gt;1')-N-acylsphing-4-enine(out) + ATP + H2O = a beta-D-glucosyl-(1&lt;-&gt;1')-N-acylsphing-4-enine(in) + ADP + phosphate + H(+)</text>
        <dbReference type="Rhea" id="RHEA:66036"/>
        <dbReference type="ChEBI" id="CHEBI:15377"/>
        <dbReference type="ChEBI" id="CHEBI:15378"/>
        <dbReference type="ChEBI" id="CHEBI:22801"/>
        <dbReference type="ChEBI" id="CHEBI:30616"/>
        <dbReference type="ChEBI" id="CHEBI:43474"/>
        <dbReference type="ChEBI" id="CHEBI:456216"/>
    </reaction>
    <physiologicalReaction direction="left-to-right" evidence="17">
        <dbReference type="Rhea" id="RHEA:66037"/>
    </physiologicalReaction>
</comment>
<dbReference type="SUPFAM" id="SSF81660">
    <property type="entry name" value="Metal cation-transporting ATPase, ATP-binding domain N"/>
    <property type="match status" value="1"/>
</dbReference>
<feature type="transmembrane region" description="Helical" evidence="23">
    <location>
        <begin position="1268"/>
        <end position="1288"/>
    </location>
</feature>
<feature type="binding site" evidence="22">
    <location>
        <position position="609"/>
    </location>
    <ligand>
        <name>Mg(2+)</name>
        <dbReference type="ChEBI" id="CHEBI:18420"/>
    </ligand>
</feature>
<dbReference type="CDD" id="cd02073">
    <property type="entry name" value="P-type_ATPase_APLT_Dnf-like"/>
    <property type="match status" value="1"/>
</dbReference>
<feature type="binding site" evidence="21">
    <location>
        <position position="923"/>
    </location>
    <ligand>
        <name>ATP</name>
        <dbReference type="ChEBI" id="CHEBI:30616"/>
    </ligand>
</feature>
<feature type="transmembrane region" description="Helical" evidence="23">
    <location>
        <begin position="1202"/>
        <end position="1223"/>
    </location>
</feature>
<evidence type="ECO:0000256" key="14">
    <source>
        <dbReference type="ARBA" id="ARBA00023136"/>
    </source>
</evidence>
<feature type="transmembrane region" description="Helical" evidence="23">
    <location>
        <begin position="1308"/>
        <end position="1328"/>
    </location>
</feature>
<dbReference type="InterPro" id="IPR032631">
    <property type="entry name" value="P-type_ATPase_N"/>
</dbReference>
<organism evidence="28 29">
    <name type="scientific">Colletotrichum spinosum</name>
    <dbReference type="NCBI Taxonomy" id="1347390"/>
    <lineage>
        <taxon>Eukaryota</taxon>
        <taxon>Fungi</taxon>
        <taxon>Dikarya</taxon>
        <taxon>Ascomycota</taxon>
        <taxon>Pezizomycotina</taxon>
        <taxon>Sordariomycetes</taxon>
        <taxon>Hypocreomycetidae</taxon>
        <taxon>Glomerellales</taxon>
        <taxon>Glomerellaceae</taxon>
        <taxon>Colletotrichum</taxon>
        <taxon>Colletotrichum orbiculare species complex</taxon>
    </lineage>
</organism>
<feature type="binding site" evidence="21">
    <location>
        <position position="1042"/>
    </location>
    <ligand>
        <name>ATP</name>
        <dbReference type="ChEBI" id="CHEBI:30616"/>
    </ligand>
</feature>
<dbReference type="Gene3D" id="2.70.150.10">
    <property type="entry name" value="Calcium-transporting ATPase, cytoplasmic transduction domain A"/>
    <property type="match status" value="1"/>
</dbReference>
<feature type="binding site" evidence="22">
    <location>
        <position position="1062"/>
    </location>
    <ligand>
        <name>Mg(2+)</name>
        <dbReference type="ChEBI" id="CHEBI:18420"/>
    </ligand>
</feature>
<feature type="coiled-coil region" evidence="24">
    <location>
        <begin position="860"/>
        <end position="887"/>
    </location>
</feature>
<dbReference type="GO" id="GO:0090556">
    <property type="term" value="F:phosphatidylserine floppase activity"/>
    <property type="evidence" value="ECO:0007669"/>
    <property type="project" value="RHEA"/>
</dbReference>
<dbReference type="InterPro" id="IPR032630">
    <property type="entry name" value="P_typ_ATPase_c"/>
</dbReference>
<dbReference type="SUPFAM" id="SSF56784">
    <property type="entry name" value="HAD-like"/>
    <property type="match status" value="1"/>
</dbReference>
<keyword evidence="6 23" id="KW-0812">Transmembrane</keyword>
<evidence type="ECO:0000256" key="1">
    <source>
        <dbReference type="ARBA" id="ARBA00001946"/>
    </source>
</evidence>
<evidence type="ECO:0000256" key="13">
    <source>
        <dbReference type="ARBA" id="ARBA00023055"/>
    </source>
</evidence>
<comment type="catalytic activity">
    <reaction evidence="19">
        <text>a 1,2-diacyl-sn-glycero-3-phosphocholine(out) + ATP + H2O = a 1,2-diacyl-sn-glycero-3-phosphocholine(in) + ADP + phosphate + H(+)</text>
        <dbReference type="Rhea" id="RHEA:38583"/>
        <dbReference type="ChEBI" id="CHEBI:15377"/>
        <dbReference type="ChEBI" id="CHEBI:15378"/>
        <dbReference type="ChEBI" id="CHEBI:30616"/>
        <dbReference type="ChEBI" id="CHEBI:43474"/>
        <dbReference type="ChEBI" id="CHEBI:57643"/>
        <dbReference type="ChEBI" id="CHEBI:456216"/>
    </reaction>
    <physiologicalReaction direction="left-to-right" evidence="19">
        <dbReference type="Rhea" id="RHEA:38584"/>
    </physiologicalReaction>
</comment>
<evidence type="ECO:0000256" key="24">
    <source>
        <dbReference type="SAM" id="Coils"/>
    </source>
</evidence>
<comment type="cofactor">
    <cofactor evidence="1 22">
        <name>Mg(2+)</name>
        <dbReference type="ChEBI" id="CHEBI:18420"/>
    </cofactor>
</comment>
<dbReference type="PANTHER" id="PTHR24092">
    <property type="entry name" value="PROBABLE PHOSPHOLIPID-TRANSPORTING ATPASE"/>
    <property type="match status" value="1"/>
</dbReference>
<feature type="active site" description="4-aspartylphosphate intermediate" evidence="20">
    <location>
        <position position="609"/>
    </location>
</feature>
<feature type="binding site" evidence="21">
    <location>
        <position position="1036"/>
    </location>
    <ligand>
        <name>ATP</name>
        <dbReference type="ChEBI" id="CHEBI:30616"/>
    </ligand>
</feature>
<keyword evidence="14 23" id="KW-0472">Membrane</keyword>
<evidence type="ECO:0000313" key="29">
    <source>
        <dbReference type="Proteomes" id="UP000295083"/>
    </source>
</evidence>
<evidence type="ECO:0000256" key="9">
    <source>
        <dbReference type="ARBA" id="ARBA00022840"/>
    </source>
</evidence>
<evidence type="ECO:0000256" key="19">
    <source>
        <dbReference type="ARBA" id="ARBA00052223"/>
    </source>
</evidence>
<feature type="region of interest" description="Disordered" evidence="25">
    <location>
        <begin position="243"/>
        <end position="275"/>
    </location>
</feature>
<dbReference type="InterPro" id="IPR001757">
    <property type="entry name" value="P_typ_ATPase"/>
</dbReference>
<dbReference type="EC" id="7.6.2.1" evidence="23"/>
<feature type="binding site" evidence="21">
    <location>
        <position position="610"/>
    </location>
    <ligand>
        <name>ATP</name>
        <dbReference type="ChEBI" id="CHEBI:30616"/>
    </ligand>
</feature>
<comment type="catalytic activity">
    <reaction evidence="16">
        <text>a 1,2-diacyl-sn-glycero-3-phosphoethanolamine(out) + ATP + H2O = a 1,2-diacyl-sn-glycero-3-phosphoethanolamine(in) + ADP + phosphate + H(+)</text>
        <dbReference type="Rhea" id="RHEA:66132"/>
        <dbReference type="ChEBI" id="CHEBI:15377"/>
        <dbReference type="ChEBI" id="CHEBI:15378"/>
        <dbReference type="ChEBI" id="CHEBI:30616"/>
        <dbReference type="ChEBI" id="CHEBI:43474"/>
        <dbReference type="ChEBI" id="CHEBI:64612"/>
        <dbReference type="ChEBI" id="CHEBI:456216"/>
    </reaction>
    <physiologicalReaction direction="left-to-right" evidence="16">
        <dbReference type="Rhea" id="RHEA:66133"/>
    </physiologicalReaction>
</comment>
<feature type="region of interest" description="Disordered" evidence="25">
    <location>
        <begin position="1354"/>
        <end position="1426"/>
    </location>
</feature>
<keyword evidence="7 22" id="KW-0479">Metal-binding</keyword>
<dbReference type="GO" id="GO:1990531">
    <property type="term" value="C:phospholipid-translocating ATPase complex"/>
    <property type="evidence" value="ECO:0007669"/>
    <property type="project" value="UniProtKB-ARBA"/>
</dbReference>